<dbReference type="GO" id="GO:0003676">
    <property type="term" value="F:nucleic acid binding"/>
    <property type="evidence" value="ECO:0007669"/>
    <property type="project" value="InterPro"/>
</dbReference>
<organism evidence="2 3">
    <name type="scientific">Phreatobacter oligotrophus</name>
    <dbReference type="NCBI Taxonomy" id="1122261"/>
    <lineage>
        <taxon>Bacteria</taxon>
        <taxon>Pseudomonadati</taxon>
        <taxon>Pseudomonadota</taxon>
        <taxon>Alphaproteobacteria</taxon>
        <taxon>Hyphomicrobiales</taxon>
        <taxon>Phreatobacteraceae</taxon>
        <taxon>Phreatobacter</taxon>
    </lineage>
</organism>
<dbReference type="EMBL" id="PZZL01000066">
    <property type="protein sequence ID" value="PTM38079.1"/>
    <property type="molecule type" value="Genomic_DNA"/>
</dbReference>
<dbReference type="InterPro" id="IPR036397">
    <property type="entry name" value="RNaseH_sf"/>
</dbReference>
<dbReference type="PANTHER" id="PTHR37984">
    <property type="entry name" value="PROTEIN CBG26694"/>
    <property type="match status" value="1"/>
</dbReference>
<dbReference type="InterPro" id="IPR001584">
    <property type="entry name" value="Integrase_cat-core"/>
</dbReference>
<dbReference type="Proteomes" id="UP000241808">
    <property type="component" value="Unassembled WGS sequence"/>
</dbReference>
<dbReference type="GO" id="GO:0015074">
    <property type="term" value="P:DNA integration"/>
    <property type="evidence" value="ECO:0007669"/>
    <property type="project" value="InterPro"/>
</dbReference>
<evidence type="ECO:0000313" key="3">
    <source>
        <dbReference type="Proteomes" id="UP000241808"/>
    </source>
</evidence>
<protein>
    <submittedName>
        <fullName evidence="2">Integrase-like protein</fullName>
    </submittedName>
</protein>
<keyword evidence="3" id="KW-1185">Reference proteome</keyword>
<dbReference type="PROSITE" id="PS50994">
    <property type="entry name" value="INTEGRASE"/>
    <property type="match status" value="1"/>
</dbReference>
<evidence type="ECO:0000259" key="1">
    <source>
        <dbReference type="PROSITE" id="PS50994"/>
    </source>
</evidence>
<dbReference type="InterPro" id="IPR012337">
    <property type="entry name" value="RNaseH-like_sf"/>
</dbReference>
<accession>A0A2T4Y6I4</accession>
<dbReference type="SUPFAM" id="SSF53098">
    <property type="entry name" value="Ribonuclease H-like"/>
    <property type="match status" value="1"/>
</dbReference>
<evidence type="ECO:0000313" key="2">
    <source>
        <dbReference type="EMBL" id="PTM38079.1"/>
    </source>
</evidence>
<dbReference type="Pfam" id="PF13683">
    <property type="entry name" value="rve_3"/>
    <property type="match status" value="1"/>
</dbReference>
<gene>
    <name evidence="2" type="ORF">C8P69_1661</name>
</gene>
<dbReference type="PANTHER" id="PTHR37984:SF5">
    <property type="entry name" value="PROTEIN NYNRIN-LIKE"/>
    <property type="match status" value="1"/>
</dbReference>
<sequence length="145" mass="17089">MGYDFLHVAIDDATRLAYVEVLPDEKRWSTTGFLIRALRWFKERGVRVERVMTDNGSGYIARLFRKVLRMLGIRHIRTRPYTPKTNGKAERFIQTMLREWAYAIPFPSSHRRAVDLPRWLAWYNHHRPHVSLARRSPAQVLAGTT</sequence>
<name>A0A2T4Y6I4_9HYPH</name>
<feature type="domain" description="Integrase catalytic" evidence="1">
    <location>
        <begin position="1"/>
        <end position="145"/>
    </location>
</feature>
<comment type="caution">
    <text evidence="2">The sequence shown here is derived from an EMBL/GenBank/DDBJ whole genome shotgun (WGS) entry which is preliminary data.</text>
</comment>
<dbReference type="AlphaFoldDB" id="A0A2T4Y6I4"/>
<reference evidence="2 3" key="1">
    <citation type="submission" date="2018-04" db="EMBL/GenBank/DDBJ databases">
        <title>Genomic Encyclopedia of Archaeal and Bacterial Type Strains, Phase II (KMG-II): from individual species to whole genera.</title>
        <authorList>
            <person name="Goeker M."/>
        </authorList>
    </citation>
    <scope>NUCLEOTIDE SEQUENCE [LARGE SCALE GENOMIC DNA]</scope>
    <source>
        <strain evidence="2 3">DSM 25521</strain>
    </source>
</reference>
<proteinExistence type="predicted"/>
<dbReference type="InterPro" id="IPR050951">
    <property type="entry name" value="Retrovirus_Pol_polyprotein"/>
</dbReference>
<dbReference type="Gene3D" id="3.30.420.10">
    <property type="entry name" value="Ribonuclease H-like superfamily/Ribonuclease H"/>
    <property type="match status" value="1"/>
</dbReference>